<dbReference type="PANTHER" id="PTHR47328:SF1">
    <property type="entry name" value="RUTC FAMILY PROTEIN YOAB"/>
    <property type="match status" value="1"/>
</dbReference>
<organism evidence="1 2">
    <name type="scientific">Roseovarius lutimaris</name>
    <dbReference type="NCBI Taxonomy" id="1005928"/>
    <lineage>
        <taxon>Bacteria</taxon>
        <taxon>Pseudomonadati</taxon>
        <taxon>Pseudomonadota</taxon>
        <taxon>Alphaproteobacteria</taxon>
        <taxon>Rhodobacterales</taxon>
        <taxon>Roseobacteraceae</taxon>
        <taxon>Roseovarius</taxon>
    </lineage>
</organism>
<gene>
    <name evidence="1" type="ORF">SAMN04487859_10482</name>
</gene>
<dbReference type="InterPro" id="IPR035709">
    <property type="entry name" value="YoaB-like"/>
</dbReference>
<dbReference type="Pfam" id="PF01042">
    <property type="entry name" value="Ribonuc_L-PSP"/>
    <property type="match status" value="1"/>
</dbReference>
<dbReference type="PANTHER" id="PTHR47328">
    <property type="match status" value="1"/>
</dbReference>
<dbReference type="InterPro" id="IPR006175">
    <property type="entry name" value="YjgF/YER057c/UK114"/>
</dbReference>
<dbReference type="EMBL" id="FOVP01000004">
    <property type="protein sequence ID" value="SFN53266.1"/>
    <property type="molecule type" value="Genomic_DNA"/>
</dbReference>
<dbReference type="OrthoDB" id="9803101at2"/>
<protein>
    <submittedName>
        <fullName evidence="1">Enamine deaminase RidA, house cleaning of reactive enamine intermediates, YjgF/YER057c/UK114 family</fullName>
    </submittedName>
</protein>
<proteinExistence type="predicted"/>
<dbReference type="InterPro" id="IPR035959">
    <property type="entry name" value="RutC-like_sf"/>
</dbReference>
<evidence type="ECO:0000313" key="1">
    <source>
        <dbReference type="EMBL" id="SFN53266.1"/>
    </source>
</evidence>
<evidence type="ECO:0000313" key="2">
    <source>
        <dbReference type="Proteomes" id="UP000198599"/>
    </source>
</evidence>
<dbReference type="SUPFAM" id="SSF55298">
    <property type="entry name" value="YjgF-like"/>
    <property type="match status" value="1"/>
</dbReference>
<reference evidence="2" key="1">
    <citation type="submission" date="2016-10" db="EMBL/GenBank/DDBJ databases">
        <authorList>
            <person name="Varghese N."/>
            <person name="Submissions S."/>
        </authorList>
    </citation>
    <scope>NUCLEOTIDE SEQUENCE [LARGE SCALE GENOMIC DNA]</scope>
    <source>
        <strain evidence="2">DSM 28463</strain>
    </source>
</reference>
<sequence length="116" mass="12395">MSDITRHHTGARMSQIVTHNGTVYLAGQVGNAADNVVEQTKTCLEKVDALLAEAGSDKTRILQAVIWLADMADFADMNAVWDAWVAPGHAPARACGEAKLATPDYKVEFIITAAQG</sequence>
<dbReference type="CDD" id="cd06150">
    <property type="entry name" value="YjgF_YER057c_UK114_like_2"/>
    <property type="match status" value="1"/>
</dbReference>
<dbReference type="STRING" id="1005928.SAMN04487859_10482"/>
<dbReference type="RefSeq" id="WP_092835269.1">
    <property type="nucleotide sequence ID" value="NZ_FOVP01000004.1"/>
</dbReference>
<accession>A0A1I4ZSM2</accession>
<dbReference type="AlphaFoldDB" id="A0A1I4ZSM2"/>
<dbReference type="Gene3D" id="3.30.1330.40">
    <property type="entry name" value="RutC-like"/>
    <property type="match status" value="1"/>
</dbReference>
<keyword evidence="2" id="KW-1185">Reference proteome</keyword>
<dbReference type="Proteomes" id="UP000198599">
    <property type="component" value="Unassembled WGS sequence"/>
</dbReference>
<name>A0A1I4ZSM2_9RHOB</name>